<keyword evidence="1" id="KW-0472">Membrane</keyword>
<comment type="caution">
    <text evidence="2">The sequence shown here is derived from an EMBL/GenBank/DDBJ whole genome shotgun (WGS) entry which is preliminary data.</text>
</comment>
<proteinExistence type="predicted"/>
<gene>
    <name evidence="2" type="ORF">PNEG_04306</name>
</gene>
<sequence length="71" mass="8382">MDPMLFTITYFLFFSIAFYSFTIFLEIQGISSTNNWYIIEFCMDSYLGLLNIKKNLEIVSNKDIQGFELID</sequence>
<feature type="transmembrane region" description="Helical" evidence="1">
    <location>
        <begin position="6"/>
        <end position="25"/>
    </location>
</feature>
<name>A0A0W4ZWZ2_PNEMU</name>
<dbReference type="EMBL" id="AFWA02000009">
    <property type="protein sequence ID" value="KTW32887.1"/>
    <property type="molecule type" value="Genomic_DNA"/>
</dbReference>
<accession>A0A0W4ZWZ2</accession>
<keyword evidence="1" id="KW-0812">Transmembrane</keyword>
<evidence type="ECO:0000313" key="2">
    <source>
        <dbReference type="EMBL" id="KTW32887.1"/>
    </source>
</evidence>
<dbReference type="RefSeq" id="XP_019613361.1">
    <property type="nucleotide sequence ID" value="XM_019757824.1"/>
</dbReference>
<organism evidence="2 3">
    <name type="scientific">Pneumocystis murina (strain B123)</name>
    <name type="common">Mouse pneumocystis pneumonia agent</name>
    <name type="synonym">Pneumocystis carinii f. sp. muris</name>
    <dbReference type="NCBI Taxonomy" id="1069680"/>
    <lineage>
        <taxon>Eukaryota</taxon>
        <taxon>Fungi</taxon>
        <taxon>Dikarya</taxon>
        <taxon>Ascomycota</taxon>
        <taxon>Taphrinomycotina</taxon>
        <taxon>Pneumocystomycetes</taxon>
        <taxon>Pneumocystaceae</taxon>
        <taxon>Pneumocystis</taxon>
    </lineage>
</organism>
<reference evidence="3" key="1">
    <citation type="journal article" date="2016" name="Nat. Commun.">
        <title>Genome analysis of three Pneumocystis species reveals adaptation mechanisms to life exclusively in mammalian hosts.</title>
        <authorList>
            <person name="Ma L."/>
            <person name="Chen Z."/>
            <person name="Huang D.W."/>
            <person name="Kutty G."/>
            <person name="Ishihara M."/>
            <person name="Wang H."/>
            <person name="Abouelleil A."/>
            <person name="Bishop L."/>
            <person name="Davey E."/>
            <person name="Deng R."/>
            <person name="Deng X."/>
            <person name="Fan L."/>
            <person name="Fantoni G."/>
            <person name="Fitzgerald M."/>
            <person name="Gogineni E."/>
            <person name="Goldberg J.M."/>
            <person name="Handley G."/>
            <person name="Hu X."/>
            <person name="Huber C."/>
            <person name="Jiao X."/>
            <person name="Jones K."/>
            <person name="Levin J.Z."/>
            <person name="Liu Y."/>
            <person name="Macdonald P."/>
            <person name="Melnikov A."/>
            <person name="Raley C."/>
            <person name="Sassi M."/>
            <person name="Sherman B.T."/>
            <person name="Song X."/>
            <person name="Sykes S."/>
            <person name="Tran B."/>
            <person name="Walsh L."/>
            <person name="Xia Y."/>
            <person name="Yang J."/>
            <person name="Young S."/>
            <person name="Zeng Q."/>
            <person name="Zheng X."/>
            <person name="Stephens R."/>
            <person name="Nusbaum C."/>
            <person name="Birren B.W."/>
            <person name="Azadi P."/>
            <person name="Lempicki R.A."/>
            <person name="Cuomo C.A."/>
            <person name="Kovacs J.A."/>
        </authorList>
    </citation>
    <scope>NUCLEOTIDE SEQUENCE [LARGE SCALE GENOMIC DNA]</scope>
    <source>
        <strain evidence="3">B123</strain>
    </source>
</reference>
<dbReference type="Proteomes" id="UP000011958">
    <property type="component" value="Unassembled WGS sequence"/>
</dbReference>
<protein>
    <submittedName>
        <fullName evidence="2">Uncharacterized protein</fullName>
    </submittedName>
</protein>
<dbReference type="VEuPathDB" id="FungiDB:PNEG_04306"/>
<dbReference type="AlphaFoldDB" id="A0A0W4ZWZ2"/>
<keyword evidence="3" id="KW-1185">Reference proteome</keyword>
<keyword evidence="1" id="KW-1133">Transmembrane helix</keyword>
<dbReference type="GeneID" id="30671588"/>
<evidence type="ECO:0000256" key="1">
    <source>
        <dbReference type="SAM" id="Phobius"/>
    </source>
</evidence>
<evidence type="ECO:0000313" key="3">
    <source>
        <dbReference type="Proteomes" id="UP000011958"/>
    </source>
</evidence>